<dbReference type="STRING" id="2082308.A0A2K1QUP7"/>
<dbReference type="InterPro" id="IPR029062">
    <property type="entry name" value="Class_I_gatase-like"/>
</dbReference>
<keyword evidence="3" id="KW-1185">Reference proteome</keyword>
<sequence>MPPSVLRIAILECDTPVPVVESKLGSYGDIFTTLLNSGADLLAKETGQRVDLKISKHHVVEKDDYPDLEEIDAVLLTGSKHNSFDNTPWILKLVEFTRKVLEEQDRVKIIGICFGHQIVGRAMGVKVDRSTKGWEVSVTPMSLTQKGKELFGVEGDMNLHQMHQDIVYEYPKDVEHLAYSPKCEVQGMYKKGKLITVQGHPEFSSFITSEILEVRHTGGVLNDDIYKDAMSRVQSRHDGVVAAKAFLQFVIDG</sequence>
<dbReference type="Gene3D" id="3.40.50.880">
    <property type="match status" value="1"/>
</dbReference>
<dbReference type="FunCoup" id="A0A2K1QUP7">
    <property type="interactions" value="98"/>
</dbReference>
<dbReference type="InterPro" id="IPR044992">
    <property type="entry name" value="ChyE-like"/>
</dbReference>
<dbReference type="Proteomes" id="UP000243797">
    <property type="component" value="Unassembled WGS sequence"/>
</dbReference>
<evidence type="ECO:0000259" key="1">
    <source>
        <dbReference type="Pfam" id="PF00117"/>
    </source>
</evidence>
<dbReference type="SUPFAM" id="SSF52317">
    <property type="entry name" value="Class I glutamine amidotransferase-like"/>
    <property type="match status" value="1"/>
</dbReference>
<reference evidence="2 3" key="1">
    <citation type="submission" date="2017-06" db="EMBL/GenBank/DDBJ databases">
        <title>Draft genome sequence of a variant of Elsinoe murrayae.</title>
        <authorList>
            <person name="Cheng Q."/>
        </authorList>
    </citation>
    <scope>NUCLEOTIDE SEQUENCE [LARGE SCALE GENOMIC DNA]</scope>
    <source>
        <strain evidence="2 3">CQ-2017a</strain>
    </source>
</reference>
<dbReference type="PANTHER" id="PTHR42695:SF5">
    <property type="entry name" value="GLUTAMINE AMIDOTRANSFERASE YLR126C-RELATED"/>
    <property type="match status" value="1"/>
</dbReference>
<dbReference type="GO" id="GO:0005829">
    <property type="term" value="C:cytosol"/>
    <property type="evidence" value="ECO:0007669"/>
    <property type="project" value="TreeGrafter"/>
</dbReference>
<proteinExistence type="predicted"/>
<dbReference type="AlphaFoldDB" id="A0A2K1QUP7"/>
<dbReference type="PANTHER" id="PTHR42695">
    <property type="entry name" value="GLUTAMINE AMIDOTRANSFERASE YLR126C-RELATED"/>
    <property type="match status" value="1"/>
</dbReference>
<feature type="domain" description="Glutamine amidotransferase" evidence="1">
    <location>
        <begin position="59"/>
        <end position="205"/>
    </location>
</feature>
<dbReference type="Pfam" id="PF00117">
    <property type="entry name" value="GATase"/>
    <property type="match status" value="1"/>
</dbReference>
<gene>
    <name evidence="2" type="ORF">CAC42_5320</name>
</gene>
<dbReference type="OrthoDB" id="92161at2759"/>
<dbReference type="GO" id="GO:0005634">
    <property type="term" value="C:nucleus"/>
    <property type="evidence" value="ECO:0007669"/>
    <property type="project" value="TreeGrafter"/>
</dbReference>
<organism evidence="2 3">
    <name type="scientific">Sphaceloma murrayae</name>
    <dbReference type="NCBI Taxonomy" id="2082308"/>
    <lineage>
        <taxon>Eukaryota</taxon>
        <taxon>Fungi</taxon>
        <taxon>Dikarya</taxon>
        <taxon>Ascomycota</taxon>
        <taxon>Pezizomycotina</taxon>
        <taxon>Dothideomycetes</taxon>
        <taxon>Dothideomycetidae</taxon>
        <taxon>Myriangiales</taxon>
        <taxon>Elsinoaceae</taxon>
        <taxon>Sphaceloma</taxon>
    </lineage>
</organism>
<protein>
    <recommendedName>
        <fullName evidence="1">Glutamine amidotransferase domain-containing protein</fullName>
    </recommendedName>
</protein>
<dbReference type="PROSITE" id="PS51273">
    <property type="entry name" value="GATASE_TYPE_1"/>
    <property type="match status" value="1"/>
</dbReference>
<evidence type="ECO:0000313" key="2">
    <source>
        <dbReference type="EMBL" id="PNS18781.1"/>
    </source>
</evidence>
<name>A0A2K1QUP7_9PEZI</name>
<dbReference type="InParanoid" id="A0A2K1QUP7"/>
<evidence type="ECO:0000313" key="3">
    <source>
        <dbReference type="Proteomes" id="UP000243797"/>
    </source>
</evidence>
<dbReference type="CDD" id="cd01741">
    <property type="entry name" value="GATase1_1"/>
    <property type="match status" value="1"/>
</dbReference>
<accession>A0A2K1QUP7</accession>
<dbReference type="EMBL" id="NKHZ01000039">
    <property type="protein sequence ID" value="PNS18781.1"/>
    <property type="molecule type" value="Genomic_DNA"/>
</dbReference>
<comment type="caution">
    <text evidence="2">The sequence shown here is derived from an EMBL/GenBank/DDBJ whole genome shotgun (WGS) entry which is preliminary data.</text>
</comment>
<dbReference type="InterPro" id="IPR017926">
    <property type="entry name" value="GATASE"/>
</dbReference>